<dbReference type="EMBL" id="JAZDUA010000443">
    <property type="protein sequence ID" value="KAK7792514.1"/>
    <property type="molecule type" value="Genomic_DNA"/>
</dbReference>
<reference evidence="10 11" key="1">
    <citation type="submission" date="2024-03" db="EMBL/GenBank/DDBJ databases">
        <title>The genome assembly and annotation of the cricket Gryllus longicercus Weissman &amp; Gray.</title>
        <authorList>
            <person name="Szrajer S."/>
            <person name="Gray D."/>
            <person name="Ylla G."/>
        </authorList>
    </citation>
    <scope>NUCLEOTIDE SEQUENCE [LARGE SCALE GENOMIC DNA]</scope>
    <source>
        <strain evidence="10">DAG 2021-001</strain>
        <tissue evidence="10">Whole body minus gut</tissue>
    </source>
</reference>
<evidence type="ECO:0000256" key="2">
    <source>
        <dbReference type="ARBA" id="ARBA00008755"/>
    </source>
</evidence>
<sequence>MESIRKWFYKPKKDDTSLLAQFFYADEALNLVAAELDSFDGRKDPERCSALVNHLRQCQDKVLSICNRIMDESIPGERANRDFRVKFPDDVMQENLAGQLWFGAECLAAGSSIMNRESESAAMRPLAKALTKALENVRNLLREQCLRGCTTVAPSDLFAERVQEALKIFDRLFAEFELSYVSAMVPVKTPREYELQQLVVVLFSETLQRALKMKLLTQDMVDDYDPALMFTIPRLAIVSGLLIFPDGPLCLDRPPSDMSEMFRPFRTLLHKIRELLWTLNKKELYTLEKLLCSSEELDYSCTNGKELIESNSVSKEMENNLPASYPTVPDLDDFVTRFYIDYPSCKQFVTDFYAMTADKEKLQECNHLEKEPSVSWENTEDSEDETEWVGETSECETLVTEILNTEEGTVPSTEHDGSLSDNDGTSVPNLRNSATFNMNIQINSSIHPTVESGSHSSDSTCNEPSILGTALGHADNGSQMHIVSTLPFPSSTLIASDFSMSDEDRFPMNTEVYSEDNGQCSHSSDTFNNHLESNQDFSRGFLMANQVEHDMMLTTSGSQSAITSRIPRQPPPDEGTQEAICVATATLSTLLLSHGSDSSVSSPVHQRPEVEEDANTQSPIDSGVGTVISCSDTGSFSDRSPEAPQIESCENRGGLFKTSPEHHCICKDSSPATIVEHDEQNSPIDNTLVHPPQVSRQSQSYESESHDFSFSSTGLQNQSEILSNSVCDKNSISHNRNNCGISVCSVSQHCSHQISHSVNSRKCDSNVSEQSVPQDLCEVNVVNDFSDCVNSVFNNELCDRKIRTEEYLERNVPTNDMVQGVDESMRVNNGHVLPTVCVSSDEKEKLEGASSSNANETVLSLRYLPRRSSPHGKSVSPQFRKKFGLETSERKQVPCPATAGAVPGNTSRGLEPPVVGSYSSSCSSCRSSATASSDSCSMSSDTSSFNSECQDDEEIALAMQAAEIANRNEARAKFRSSEDLVHRLFVCIAGVADQLQTNFAGDLRNILKCVFLMSAVSNGSSSSLENDSEEQVLDQETSSTNDLDSSRVENAEEAWEAPLSPSDLESPPPWVPDGEAPRCMSCEAVFTVVRRRHHCRNCGKVFCARCSSNSVPLPRYGHVKPVRVCNRCFLYQVTPFTVEDMTTTRS</sequence>
<dbReference type="Pfam" id="PF01363">
    <property type="entry name" value="FYVE"/>
    <property type="match status" value="1"/>
</dbReference>
<keyword evidence="11" id="KW-1185">Reference proteome</keyword>
<evidence type="ECO:0000313" key="11">
    <source>
        <dbReference type="Proteomes" id="UP001378592"/>
    </source>
</evidence>
<feature type="compositionally biased region" description="Polar residues" evidence="8">
    <location>
        <begin position="1034"/>
        <end position="1043"/>
    </location>
</feature>
<dbReference type="Proteomes" id="UP001378592">
    <property type="component" value="Unassembled WGS sequence"/>
</dbReference>
<dbReference type="SMART" id="SM00064">
    <property type="entry name" value="FYVE"/>
    <property type="match status" value="1"/>
</dbReference>
<dbReference type="PANTHER" id="PTHR46465">
    <property type="entry name" value="LATERAL SIGNALING TARGET PROTEIN 2 HOMOLOG"/>
    <property type="match status" value="1"/>
</dbReference>
<feature type="compositionally biased region" description="Acidic residues" evidence="8">
    <location>
        <begin position="378"/>
        <end position="388"/>
    </location>
</feature>
<dbReference type="PANTHER" id="PTHR46465:SF2">
    <property type="entry name" value="LATERAL SIGNALING TARGET PROTEIN 2 HOMOLOG"/>
    <property type="match status" value="1"/>
</dbReference>
<dbReference type="Gene3D" id="3.30.40.10">
    <property type="entry name" value="Zinc/RING finger domain, C3HC4 (zinc finger)"/>
    <property type="match status" value="1"/>
</dbReference>
<comment type="caution">
    <text evidence="10">The sequence shown here is derived from an EMBL/GenBank/DDBJ whole genome shotgun (WGS) entry which is preliminary data.</text>
</comment>
<dbReference type="InterPro" id="IPR017455">
    <property type="entry name" value="Znf_FYVE-rel"/>
</dbReference>
<evidence type="ECO:0000256" key="7">
    <source>
        <dbReference type="PROSITE-ProRule" id="PRU00091"/>
    </source>
</evidence>
<dbReference type="InterPro" id="IPR043269">
    <property type="entry name" value="FYVE_LST2"/>
</dbReference>
<dbReference type="CDD" id="cd15731">
    <property type="entry name" value="FYVE_LST2"/>
    <property type="match status" value="1"/>
</dbReference>
<dbReference type="InterPro" id="IPR051118">
    <property type="entry name" value="LST-2"/>
</dbReference>
<comment type="function">
    <text evidence="1">Negative regulator of epidermal growth factor receptor (EGFR) signaling.</text>
</comment>
<evidence type="ECO:0000256" key="4">
    <source>
        <dbReference type="ARBA" id="ARBA00022723"/>
    </source>
</evidence>
<keyword evidence="4" id="KW-0479">Metal-binding</keyword>
<evidence type="ECO:0000256" key="6">
    <source>
        <dbReference type="ARBA" id="ARBA00022833"/>
    </source>
</evidence>
<evidence type="ECO:0000256" key="8">
    <source>
        <dbReference type="SAM" id="MobiDB-lite"/>
    </source>
</evidence>
<feature type="domain" description="FYVE-type" evidence="9">
    <location>
        <begin position="1073"/>
        <end position="1133"/>
    </location>
</feature>
<dbReference type="SUPFAM" id="SSF57903">
    <property type="entry name" value="FYVE/PHD zinc finger"/>
    <property type="match status" value="1"/>
</dbReference>
<feature type="region of interest" description="Disordered" evidence="8">
    <location>
        <begin position="594"/>
        <end position="624"/>
    </location>
</feature>
<dbReference type="GO" id="GO:0008270">
    <property type="term" value="F:zinc ion binding"/>
    <property type="evidence" value="ECO:0007669"/>
    <property type="project" value="UniProtKB-KW"/>
</dbReference>
<name>A0AAN9V6I1_9ORTH</name>
<dbReference type="GO" id="GO:0031901">
    <property type="term" value="C:early endosome membrane"/>
    <property type="evidence" value="ECO:0007669"/>
    <property type="project" value="TreeGrafter"/>
</dbReference>
<evidence type="ECO:0000313" key="10">
    <source>
        <dbReference type="EMBL" id="KAK7792514.1"/>
    </source>
</evidence>
<organism evidence="10 11">
    <name type="scientific">Gryllus longicercus</name>
    <dbReference type="NCBI Taxonomy" id="2509291"/>
    <lineage>
        <taxon>Eukaryota</taxon>
        <taxon>Metazoa</taxon>
        <taxon>Ecdysozoa</taxon>
        <taxon>Arthropoda</taxon>
        <taxon>Hexapoda</taxon>
        <taxon>Insecta</taxon>
        <taxon>Pterygota</taxon>
        <taxon>Neoptera</taxon>
        <taxon>Polyneoptera</taxon>
        <taxon>Orthoptera</taxon>
        <taxon>Ensifera</taxon>
        <taxon>Gryllidea</taxon>
        <taxon>Grylloidea</taxon>
        <taxon>Gryllidae</taxon>
        <taxon>Gryllinae</taxon>
        <taxon>Gryllus</taxon>
    </lineage>
</organism>
<gene>
    <name evidence="10" type="ORF">R5R35_009924</name>
</gene>
<feature type="region of interest" description="Disordered" evidence="8">
    <location>
        <begin position="1019"/>
        <end position="1069"/>
    </location>
</feature>
<keyword evidence="5 7" id="KW-0863">Zinc-finger</keyword>
<dbReference type="PROSITE" id="PS50178">
    <property type="entry name" value="ZF_FYVE"/>
    <property type="match status" value="1"/>
</dbReference>
<evidence type="ECO:0000259" key="9">
    <source>
        <dbReference type="PROSITE" id="PS50178"/>
    </source>
</evidence>
<dbReference type="AlphaFoldDB" id="A0AAN9V6I1"/>
<evidence type="ECO:0000256" key="1">
    <source>
        <dbReference type="ARBA" id="ARBA00003580"/>
    </source>
</evidence>
<feature type="region of interest" description="Disordered" evidence="8">
    <location>
        <begin position="372"/>
        <end position="391"/>
    </location>
</feature>
<comment type="similarity">
    <text evidence="2">Belongs to the lst-2 family.</text>
</comment>
<evidence type="ECO:0000256" key="5">
    <source>
        <dbReference type="ARBA" id="ARBA00022771"/>
    </source>
</evidence>
<keyword evidence="6" id="KW-0862">Zinc</keyword>
<accession>A0AAN9V6I1</accession>
<proteinExistence type="inferred from homology"/>
<evidence type="ECO:0000256" key="3">
    <source>
        <dbReference type="ARBA" id="ARBA00019870"/>
    </source>
</evidence>
<dbReference type="InterPro" id="IPR011011">
    <property type="entry name" value="Znf_FYVE_PHD"/>
</dbReference>
<dbReference type="InterPro" id="IPR000306">
    <property type="entry name" value="Znf_FYVE"/>
</dbReference>
<protein>
    <recommendedName>
        <fullName evidence="3">Lateral signaling target protein 2 homolog</fullName>
    </recommendedName>
</protein>
<dbReference type="InterPro" id="IPR013083">
    <property type="entry name" value="Znf_RING/FYVE/PHD"/>
</dbReference>